<proteinExistence type="predicted"/>
<evidence type="ECO:0000313" key="1">
    <source>
        <dbReference type="EMBL" id="KAJ8646485.1"/>
    </source>
</evidence>
<organism evidence="1 2">
    <name type="scientific">Persea americana</name>
    <name type="common">Avocado</name>
    <dbReference type="NCBI Taxonomy" id="3435"/>
    <lineage>
        <taxon>Eukaryota</taxon>
        <taxon>Viridiplantae</taxon>
        <taxon>Streptophyta</taxon>
        <taxon>Embryophyta</taxon>
        <taxon>Tracheophyta</taxon>
        <taxon>Spermatophyta</taxon>
        <taxon>Magnoliopsida</taxon>
        <taxon>Magnoliidae</taxon>
        <taxon>Laurales</taxon>
        <taxon>Lauraceae</taxon>
        <taxon>Persea</taxon>
    </lineage>
</organism>
<sequence length="1303" mass="148283">MAELLLSPLLEVIFDKLVSLIMGEDRLQRGVHKEMGRLRTTLTIIQAVLEDAEEQQVKDKAVEIWLGELKDAAYDADDILDEFMTVVLQKKIESENHHHMMNKVRNFLSLPLLFQIKMGHKIKVIRERLDAIASERTRFHLQVIREGRKGSQTSKRLQSDSRVDESETFGREDDKTKVVDLLINQCNEDVAVIPIVGMGGLGKTTLAQLAYNDPRVEGHFELRMWVCVSDDFDLKRVTKAIIEAATGSTCEELDMDLLQRRLQEKLGCKKFLLVLDDMWNENREECDRLKHYLRGAQGSRIIVTTRSKKVALIMGPLPPLELAGLSEGDCWSLFKKRAFTPGEEDKHPNLIVHGKEIVKKCGGLPLAAKALGSLMCFKREETEWTFLKESEVWNLHDQENGILPALRLSYYHLPPRLKQCFAYCSLFPKDYKFKKENLIQLWMAEGLIQPSKDCKQMEDIGKEYFNNLLWRSFFQDAERDEYGNVTQCKMHDLMHDLAVDVAGDECLIVKVVNEAVSIPKRSRRLSLIRDDEKNGIYPDAINKAKKLRTLLGGDLTNYIVPSRHFTCLRVLALRRASCTEEILVSIGKLKHLRYLALSATYIRKIPESFCTLMNLQTLKISDCYGLRELPKDMRKMVSLRHIEISFHESLIDMRWQFKSFNAMPVQIGKLKCLQTLPIFAVGTSVGCRITELKDLNLRGRLFIKKLENVKDANDAKEANLKLKQNLHMLGFSWSSYDSYTVFGEKVEQILEGLEPHPNLKRLLVHKYAGIRFPRWMSDLLLPNLTEIALANCRRCESLPSFGQLPFLKVLTIRGMDGVKCIDTAFYGKNVTSGFPSLKNLTITNMPNLEEFLVGTERETFPYLIWLTVERCPKLANLPPLRSIKRLELRQNNEALLRSLANLTSLMSLSISGFAKLESLEDGLLQNHAHLSHLSFHYCPELKYLSRDVKNLTALSYLFISDCQKLVSLESPTSLQEMVINCCNGLTSLELGGLTSLRRLQIHQCENLGTFLDEMQHVTALQSLGMQQFLNLQRLCISCFDKLTSLPDGLQNATKLEDLEISGCPRLMELPEWLGNLKSLKYLSIMDCTSLTSLPTGMQYLSQLQELVIKECPRLERRCQNEKGQDWHKIAHIPSITIGFPGENPGRNVLNSFPCWANIEKVNDMVRLCEMEESAVKSLDHLQKMKEFLARREGKFAPPKEEVFTQALHFGLAGGSSSTGHIFPVALTDVGCLMHPIQPSEKVGSGLHFNPEYPCHHCGHNLIDSGNSMHGPYCNIGVPSCPIQHHEPRSSSSEPHPTSLFEKH</sequence>
<keyword evidence="2" id="KW-1185">Reference proteome</keyword>
<evidence type="ECO:0000313" key="2">
    <source>
        <dbReference type="Proteomes" id="UP001234297"/>
    </source>
</evidence>
<name>A0ACC2MLJ6_PERAE</name>
<accession>A0ACC2MLJ6</accession>
<gene>
    <name evidence="1" type="ORF">MRB53_008233</name>
</gene>
<dbReference type="EMBL" id="CM056810">
    <property type="protein sequence ID" value="KAJ8646485.1"/>
    <property type="molecule type" value="Genomic_DNA"/>
</dbReference>
<comment type="caution">
    <text evidence="1">The sequence shown here is derived from an EMBL/GenBank/DDBJ whole genome shotgun (WGS) entry which is preliminary data.</text>
</comment>
<protein>
    <submittedName>
        <fullName evidence="1">Uncharacterized protein</fullName>
    </submittedName>
</protein>
<reference evidence="1 2" key="1">
    <citation type="journal article" date="2022" name="Hortic Res">
        <title>A haplotype resolved chromosomal level avocado genome allows analysis of novel avocado genes.</title>
        <authorList>
            <person name="Nath O."/>
            <person name="Fletcher S.J."/>
            <person name="Hayward A."/>
            <person name="Shaw L.M."/>
            <person name="Masouleh A.K."/>
            <person name="Furtado A."/>
            <person name="Henry R.J."/>
            <person name="Mitter N."/>
        </authorList>
    </citation>
    <scope>NUCLEOTIDE SEQUENCE [LARGE SCALE GENOMIC DNA]</scope>
    <source>
        <strain evidence="2">cv. Hass</strain>
    </source>
</reference>
<dbReference type="Proteomes" id="UP001234297">
    <property type="component" value="Chromosome 2"/>
</dbReference>